<keyword evidence="2" id="KW-0472">Membrane</keyword>
<dbReference type="InterPro" id="IPR006954">
    <property type="entry name" value="Mlt-10-like"/>
</dbReference>
<feature type="transmembrane region" description="Helical" evidence="2">
    <location>
        <begin position="561"/>
        <end position="584"/>
    </location>
</feature>
<feature type="transmembrane region" description="Helical" evidence="2">
    <location>
        <begin position="487"/>
        <end position="508"/>
    </location>
</feature>
<comment type="caution">
    <text evidence="3">The sequence shown here is derived from an EMBL/GenBank/DDBJ whole genome shotgun (WGS) entry which is preliminary data.</text>
</comment>
<dbReference type="Proteomes" id="UP001201812">
    <property type="component" value="Unassembled WGS sequence"/>
</dbReference>
<feature type="transmembrane region" description="Helical" evidence="2">
    <location>
        <begin position="528"/>
        <end position="549"/>
    </location>
</feature>
<evidence type="ECO:0000256" key="1">
    <source>
        <dbReference type="SAM" id="MobiDB-lite"/>
    </source>
</evidence>
<dbReference type="EMBL" id="JAKKPZ010000119">
    <property type="protein sequence ID" value="KAI1701421.1"/>
    <property type="molecule type" value="Genomic_DNA"/>
</dbReference>
<keyword evidence="4" id="KW-1185">Reference proteome</keyword>
<feature type="compositionally biased region" description="Basic residues" evidence="1">
    <location>
        <begin position="92"/>
        <end position="108"/>
    </location>
</feature>
<dbReference type="AlphaFoldDB" id="A0AAD4MRK1"/>
<feature type="region of interest" description="Disordered" evidence="1">
    <location>
        <begin position="88"/>
        <end position="117"/>
    </location>
</feature>
<accession>A0AAD4MRK1</accession>
<evidence type="ECO:0000256" key="2">
    <source>
        <dbReference type="SAM" id="Phobius"/>
    </source>
</evidence>
<evidence type="ECO:0000313" key="3">
    <source>
        <dbReference type="EMBL" id="KAI1701421.1"/>
    </source>
</evidence>
<feature type="transmembrane region" description="Helical" evidence="2">
    <location>
        <begin position="452"/>
        <end position="475"/>
    </location>
</feature>
<evidence type="ECO:0000313" key="4">
    <source>
        <dbReference type="Proteomes" id="UP001201812"/>
    </source>
</evidence>
<dbReference type="Pfam" id="PF04870">
    <property type="entry name" value="Moulting_cycle"/>
    <property type="match status" value="1"/>
</dbReference>
<dbReference type="PANTHER" id="PTHR21523:SF37">
    <property type="entry name" value="MLT-TEN (MLT-10) RELATED"/>
    <property type="match status" value="1"/>
</dbReference>
<dbReference type="PANTHER" id="PTHR21523">
    <property type="match status" value="1"/>
</dbReference>
<keyword evidence="2" id="KW-0812">Transmembrane</keyword>
<reference evidence="3" key="1">
    <citation type="submission" date="2022-01" db="EMBL/GenBank/DDBJ databases">
        <title>Genome Sequence Resource for Two Populations of Ditylenchus destructor, the Migratory Endoparasitic Phytonematode.</title>
        <authorList>
            <person name="Zhang H."/>
            <person name="Lin R."/>
            <person name="Xie B."/>
        </authorList>
    </citation>
    <scope>NUCLEOTIDE SEQUENCE</scope>
    <source>
        <strain evidence="3">BazhouSP</strain>
    </source>
</reference>
<keyword evidence="2" id="KW-1133">Transmembrane helix</keyword>
<protein>
    <submittedName>
        <fullName evidence="3">Moulting cycle domain-containing protein</fullName>
    </submittedName>
</protein>
<sequence length="605" mass="68485">MSPSPDVDLTFGGKVKNIPMKEEEGMQLVQHWIDTMLSSFVAAFAERRIKNMPTEIVDQFGHCNKKATNVPKQARCVSRLLRNQFTAEKSLKTRAKGRSNQPKKSRKLSSREKSSSSAFTTTYMENWKETIGKIRKNASERKEKRKWLEGEKSVERMEQLVFRGLSRRGIIKEDLPSIFNDPSKLKRWLNEKRKSMKPKDPMEKLLGLFRQGLKLGHSLAGENVTDFDDKTLKVVSPRFLSVVPEEDHSTNDTVNLMSPSLFSLHNKGKDIEDLTSLPNLMKNFTREDQEKWLDLIMEASGVVEQAEKLTDYKKVEDMDDFRKQYERENRMKDGTPLYFTRDNVTEIYGEDEQRRIDVHVDLSQSLSKEQIKELNRTGYVVMTPAQLDLLYGPKSPYSDEHALGRFAHLNSSNLEEHLERDVHHAATFRSVKVRQKREAVLSVNSPFILSPFVFSPLILSPAILGPLILSPVIFTPVILSPRLMTPVVLSPFAFVPFVLSPLALYPVILGPGIFIPLILSPMVLSPFILSPQVFTPIILSPLALSPFILNPTVGSPLILSPYVLTPILYSPQILGALVLSPYALSPVVESKLIAYSVILSPSWLS</sequence>
<name>A0AAD4MRK1_9BILA</name>
<proteinExistence type="predicted"/>
<organism evidence="3 4">
    <name type="scientific">Ditylenchus destructor</name>
    <dbReference type="NCBI Taxonomy" id="166010"/>
    <lineage>
        <taxon>Eukaryota</taxon>
        <taxon>Metazoa</taxon>
        <taxon>Ecdysozoa</taxon>
        <taxon>Nematoda</taxon>
        <taxon>Chromadorea</taxon>
        <taxon>Rhabditida</taxon>
        <taxon>Tylenchina</taxon>
        <taxon>Tylenchomorpha</taxon>
        <taxon>Sphaerularioidea</taxon>
        <taxon>Anguinidae</taxon>
        <taxon>Anguininae</taxon>
        <taxon>Ditylenchus</taxon>
    </lineage>
</organism>
<gene>
    <name evidence="3" type="ORF">DdX_16099</name>
</gene>